<name>A0ABY9HWR5_9ACTN</name>
<reference evidence="2 3" key="1">
    <citation type="submission" date="2023-03" db="EMBL/GenBank/DDBJ databases">
        <title>Isolation and description of six Streptomyces strains from soil environments, able to metabolize different microbial glucans.</title>
        <authorList>
            <person name="Widen T."/>
            <person name="Larsbrink J."/>
        </authorList>
    </citation>
    <scope>NUCLEOTIDE SEQUENCE [LARGE SCALE GENOMIC DNA]</scope>
    <source>
        <strain evidence="2 3">Mut1</strain>
        <plasmid evidence="2 3">unnamed1</plasmid>
    </source>
</reference>
<dbReference type="EMBL" id="CP120998">
    <property type="protein sequence ID" value="WLQ38457.1"/>
    <property type="molecule type" value="Genomic_DNA"/>
</dbReference>
<sequence>MYDEIFQQGCYDGLDLGDAPTVLDAGGNIGMFALYIKSRYPDAEVHSFEPMPNNIALFRKNVELHGLSDVTLHETALGSAPEAGVEFSFFPLLPANSTRYPEIKEGPKAQMAEQHGDLAEEFYTAEKVTVDVERIAAFFPEDREIALLKVDVEGAEPDVLLGVDDAQWPRVRRVIAEVCDLDGQLERVCEILRGHGFEVTPERAPLTEAADQYYMVRAVRA</sequence>
<keyword evidence="2" id="KW-0808">Transferase</keyword>
<dbReference type="SUPFAM" id="SSF53335">
    <property type="entry name" value="S-adenosyl-L-methionine-dependent methyltransferases"/>
    <property type="match status" value="1"/>
</dbReference>
<dbReference type="PANTHER" id="PTHR34203">
    <property type="entry name" value="METHYLTRANSFERASE, FKBM FAMILY PROTEIN"/>
    <property type="match status" value="1"/>
</dbReference>
<geneLocation type="plasmid" evidence="2 3">
    <name>unnamed1</name>
</geneLocation>
<feature type="domain" description="Methyltransferase FkbM" evidence="1">
    <location>
        <begin position="24"/>
        <end position="198"/>
    </location>
</feature>
<evidence type="ECO:0000259" key="1">
    <source>
        <dbReference type="Pfam" id="PF05050"/>
    </source>
</evidence>
<dbReference type="Pfam" id="PF05050">
    <property type="entry name" value="Methyltransf_21"/>
    <property type="match status" value="1"/>
</dbReference>
<dbReference type="GO" id="GO:0032259">
    <property type="term" value="P:methylation"/>
    <property type="evidence" value="ECO:0007669"/>
    <property type="project" value="UniProtKB-KW"/>
</dbReference>
<proteinExistence type="predicted"/>
<dbReference type="Gene3D" id="3.40.50.150">
    <property type="entry name" value="Vaccinia Virus protein VP39"/>
    <property type="match status" value="1"/>
</dbReference>
<dbReference type="Proteomes" id="UP001239522">
    <property type="component" value="Plasmid unnamed1"/>
</dbReference>
<dbReference type="RefSeq" id="WP_306061513.1">
    <property type="nucleotide sequence ID" value="NZ_CP120998.1"/>
</dbReference>
<dbReference type="InterPro" id="IPR052514">
    <property type="entry name" value="SAM-dependent_MTase"/>
</dbReference>
<keyword evidence="2" id="KW-0489">Methyltransferase</keyword>
<dbReference type="InterPro" id="IPR029063">
    <property type="entry name" value="SAM-dependent_MTases_sf"/>
</dbReference>
<dbReference type="NCBIfam" id="TIGR01444">
    <property type="entry name" value="fkbM_fam"/>
    <property type="match status" value="1"/>
</dbReference>
<dbReference type="InterPro" id="IPR006342">
    <property type="entry name" value="FkbM_mtfrase"/>
</dbReference>
<evidence type="ECO:0000313" key="2">
    <source>
        <dbReference type="EMBL" id="WLQ38457.1"/>
    </source>
</evidence>
<accession>A0ABY9HWR5</accession>
<keyword evidence="3" id="KW-1185">Reference proteome</keyword>
<protein>
    <submittedName>
        <fullName evidence="2">FkbM family methyltransferase</fullName>
    </submittedName>
</protein>
<dbReference type="GO" id="GO:0008168">
    <property type="term" value="F:methyltransferase activity"/>
    <property type="evidence" value="ECO:0007669"/>
    <property type="project" value="UniProtKB-KW"/>
</dbReference>
<gene>
    <name evidence="2" type="ORF">P8A18_33605</name>
</gene>
<dbReference type="PANTHER" id="PTHR34203:SF13">
    <property type="entry name" value="EXPRESSED PROTEIN"/>
    <property type="match status" value="1"/>
</dbReference>
<organism evidence="2 3">
    <name type="scientific">Streptomyces castrisilvae</name>
    <dbReference type="NCBI Taxonomy" id="3033811"/>
    <lineage>
        <taxon>Bacteria</taxon>
        <taxon>Bacillati</taxon>
        <taxon>Actinomycetota</taxon>
        <taxon>Actinomycetes</taxon>
        <taxon>Kitasatosporales</taxon>
        <taxon>Streptomycetaceae</taxon>
        <taxon>Streptomyces</taxon>
    </lineage>
</organism>
<evidence type="ECO:0000313" key="3">
    <source>
        <dbReference type="Proteomes" id="UP001239522"/>
    </source>
</evidence>
<keyword evidence="2" id="KW-0614">Plasmid</keyword>